<feature type="chain" id="PRO_5005467217" evidence="3">
    <location>
        <begin position="23"/>
        <end position="627"/>
    </location>
</feature>
<organism evidence="4 5">
    <name type="scientific">Labilithrix luteola</name>
    <dbReference type="NCBI Taxonomy" id="1391654"/>
    <lineage>
        <taxon>Bacteria</taxon>
        <taxon>Pseudomonadati</taxon>
        <taxon>Myxococcota</taxon>
        <taxon>Polyangia</taxon>
        <taxon>Polyangiales</taxon>
        <taxon>Labilitrichaceae</taxon>
        <taxon>Labilithrix</taxon>
    </lineage>
</organism>
<dbReference type="Pfam" id="PF13584">
    <property type="entry name" value="BatD"/>
    <property type="match status" value="1"/>
</dbReference>
<keyword evidence="3" id="KW-0732">Signal</keyword>
<dbReference type="RefSeq" id="WP_146654574.1">
    <property type="nucleotide sequence ID" value="NZ_CP012333.1"/>
</dbReference>
<feature type="signal peptide" evidence="3">
    <location>
        <begin position="1"/>
        <end position="22"/>
    </location>
</feature>
<dbReference type="PANTHER" id="PTHR40940:SF2">
    <property type="entry name" value="BATD"/>
    <property type="match status" value="1"/>
</dbReference>
<feature type="compositionally biased region" description="Polar residues" evidence="1">
    <location>
        <begin position="55"/>
        <end position="72"/>
    </location>
</feature>
<feature type="region of interest" description="Disordered" evidence="1">
    <location>
        <begin position="138"/>
        <end position="157"/>
    </location>
</feature>
<feature type="region of interest" description="Disordered" evidence="1">
    <location>
        <begin position="55"/>
        <end position="80"/>
    </location>
</feature>
<sequence>MRWLSFVFAIFSVLFVARIAGAQQQAQVQVQVNATVETDRVELGDTLAYTLQISVQGRTSPSDPKPGSTNGFSVIGAGSSPMQMRMNMNGTPSEMNSLTTTWTLRAEKVGTFTLGPASGSVAGTRYSARAQRVTVVPRGQAGGQRQRGGSRGNSITIDPFGGGFGSLRGLLGMDDEPPQEALRPTGDPKLALDAPRGSTAFLHATVDKTRAVVGEQVTLNVYLYLDPYSNPGRASDVHEANANDFVKRSLIDDQANAPDMGTALVGGRIWSVKLIRKSALFPLRSGKLTIDPMSISFPQGGLGVRESEKLSVDVSDPPVAGRPPGYALGDVGDFSMQATVTPRAIEQDGAIGVSIELRGTGNLPSQLPMPVVPGVEWLEPTTREKVGAVSNDRFGGTRTFEYVVRLHNDGAIDLGEVRLPFYDADKRAYGVARASLGIVNVAKGLARDAGVEQPEPLLANMPKPRTALEKRGAESYLTDSPLYWAALFGSPIACVLAIVLGRSVRKMRERRAEAAPSPERIAKTRRAEAKAACEGDDAKAAIGSVARAVEAVVLAATGVNLRGASRTTAKSELEEAGVSEASATEALDILRACEDARFSPEGVSMADARSLWDRAEKVLSAIEGGRS</sequence>
<feature type="compositionally biased region" description="Gly residues" evidence="1">
    <location>
        <begin position="140"/>
        <end position="151"/>
    </location>
</feature>
<dbReference type="EMBL" id="CP012333">
    <property type="protein sequence ID" value="AKV03878.1"/>
    <property type="molecule type" value="Genomic_DNA"/>
</dbReference>
<evidence type="ECO:0000256" key="3">
    <source>
        <dbReference type="SAM" id="SignalP"/>
    </source>
</evidence>
<dbReference type="AlphaFoldDB" id="A0A0K1QDT0"/>
<accession>A0A0K1QDT0</accession>
<dbReference type="Proteomes" id="UP000064967">
    <property type="component" value="Chromosome"/>
</dbReference>
<name>A0A0K1QDT0_9BACT</name>
<reference evidence="4 5" key="1">
    <citation type="submission" date="2015-08" db="EMBL/GenBank/DDBJ databases">
        <authorList>
            <person name="Babu N.S."/>
            <person name="Beckwith C.J."/>
            <person name="Beseler K.G."/>
            <person name="Brison A."/>
            <person name="Carone J.V."/>
            <person name="Caskin T.P."/>
            <person name="Diamond M."/>
            <person name="Durham M.E."/>
            <person name="Foxe J.M."/>
            <person name="Go M."/>
            <person name="Henderson B.A."/>
            <person name="Jones I.B."/>
            <person name="McGettigan J.A."/>
            <person name="Micheletti S.J."/>
            <person name="Nasrallah M.E."/>
            <person name="Ortiz D."/>
            <person name="Piller C.R."/>
            <person name="Privatt S.R."/>
            <person name="Schneider S.L."/>
            <person name="Sharp S."/>
            <person name="Smith T.C."/>
            <person name="Stanton J.D."/>
            <person name="Ullery H.E."/>
            <person name="Wilson R.J."/>
            <person name="Serrano M.G."/>
            <person name="Buck G."/>
            <person name="Lee V."/>
            <person name="Wang Y."/>
            <person name="Carvalho R."/>
            <person name="Voegtly L."/>
            <person name="Shi R."/>
            <person name="Duckworth R."/>
            <person name="Johnson A."/>
            <person name="Loviza R."/>
            <person name="Walstead R."/>
            <person name="Shah Z."/>
            <person name="Kiflezghi M."/>
            <person name="Wade K."/>
            <person name="Ball S.L."/>
            <person name="Bradley K.W."/>
            <person name="Asai D.J."/>
            <person name="Bowman C.A."/>
            <person name="Russell D.A."/>
            <person name="Pope W.H."/>
            <person name="Jacobs-Sera D."/>
            <person name="Hendrix R.W."/>
            <person name="Hatfull G.F."/>
        </authorList>
    </citation>
    <scope>NUCLEOTIDE SEQUENCE [LARGE SCALE GENOMIC DNA]</scope>
    <source>
        <strain evidence="4 5">DSM 27648</strain>
    </source>
</reference>
<keyword evidence="2" id="KW-0812">Transmembrane</keyword>
<proteinExistence type="predicted"/>
<keyword evidence="5" id="KW-1185">Reference proteome</keyword>
<dbReference type="OrthoDB" id="180318at2"/>
<evidence type="ECO:0000256" key="1">
    <source>
        <dbReference type="SAM" id="MobiDB-lite"/>
    </source>
</evidence>
<dbReference type="InterPro" id="IPR025738">
    <property type="entry name" value="BatD"/>
</dbReference>
<keyword evidence="2" id="KW-0472">Membrane</keyword>
<evidence type="ECO:0000313" key="4">
    <source>
        <dbReference type="EMBL" id="AKV03878.1"/>
    </source>
</evidence>
<evidence type="ECO:0000256" key="2">
    <source>
        <dbReference type="SAM" id="Phobius"/>
    </source>
</evidence>
<keyword evidence="2" id="KW-1133">Transmembrane helix</keyword>
<dbReference type="KEGG" id="llu:AKJ09_10541"/>
<protein>
    <submittedName>
        <fullName evidence="4">BatD</fullName>
    </submittedName>
</protein>
<feature type="transmembrane region" description="Helical" evidence="2">
    <location>
        <begin position="482"/>
        <end position="501"/>
    </location>
</feature>
<gene>
    <name evidence="4" type="ORF">AKJ09_10541</name>
</gene>
<dbReference type="STRING" id="1391654.AKJ09_10541"/>
<evidence type="ECO:0000313" key="5">
    <source>
        <dbReference type="Proteomes" id="UP000064967"/>
    </source>
</evidence>
<dbReference type="PANTHER" id="PTHR40940">
    <property type="entry name" value="PROTEIN BATD-RELATED"/>
    <property type="match status" value="1"/>
</dbReference>